<dbReference type="RefSeq" id="WP_013120230.1">
    <property type="nucleotide sequence ID" value="NZ_LGTE01000001.1"/>
</dbReference>
<dbReference type="PANTHER" id="PTHR38452:SF1">
    <property type="entry name" value="UPF0756 MEMBRANE PROTEIN YEAL"/>
    <property type="match status" value="1"/>
</dbReference>
<feature type="transmembrane region" description="Helical" evidence="5">
    <location>
        <begin position="77"/>
        <end position="98"/>
    </location>
</feature>
<keyword evidence="2 5" id="KW-0812">Transmembrane</keyword>
<proteinExistence type="inferred from homology"/>
<reference evidence="7" key="1">
    <citation type="submission" date="2015-07" db="EMBL/GenBank/DDBJ databases">
        <title>Complete Genome of Thermincola ferriacetica strain Z-0001T.</title>
        <authorList>
            <person name="Lusk B."/>
            <person name="Badalamenti J.P."/>
            <person name="Parameswaran P."/>
            <person name="Bond D.R."/>
            <person name="Torres C.I."/>
        </authorList>
    </citation>
    <scope>NUCLEOTIDE SEQUENCE [LARGE SCALE GENOMIC DNA]</scope>
    <source>
        <strain evidence="7">Z-0001</strain>
    </source>
</reference>
<dbReference type="Pfam" id="PF04284">
    <property type="entry name" value="DUF441"/>
    <property type="match status" value="1"/>
</dbReference>
<dbReference type="PATRIC" id="fig|281456.6.peg.324"/>
<keyword evidence="3 5" id="KW-1133">Transmembrane helix</keyword>
<feature type="transmembrane region" description="Helical" evidence="5">
    <location>
        <begin position="6"/>
        <end position="32"/>
    </location>
</feature>
<dbReference type="HAMAP" id="MF_01874">
    <property type="entry name" value="UPF0756"/>
    <property type="match status" value="1"/>
</dbReference>
<organism evidence="6 7">
    <name type="scientific">Thermincola ferriacetica</name>
    <dbReference type="NCBI Taxonomy" id="281456"/>
    <lineage>
        <taxon>Bacteria</taxon>
        <taxon>Bacillati</taxon>
        <taxon>Bacillota</taxon>
        <taxon>Clostridia</taxon>
        <taxon>Eubacteriales</taxon>
        <taxon>Thermincolaceae</taxon>
        <taxon>Thermincola</taxon>
    </lineage>
</organism>
<dbReference type="PANTHER" id="PTHR38452">
    <property type="entry name" value="UPF0756 MEMBRANE PROTEIN YEAL"/>
    <property type="match status" value="1"/>
</dbReference>
<keyword evidence="7" id="KW-1185">Reference proteome</keyword>
<keyword evidence="1 5" id="KW-1003">Cell membrane</keyword>
<evidence type="ECO:0000313" key="6">
    <source>
        <dbReference type="EMBL" id="KNZ71229.1"/>
    </source>
</evidence>
<comment type="caution">
    <text evidence="6">The sequence shown here is derived from an EMBL/GenBank/DDBJ whole genome shotgun (WGS) entry which is preliminary data.</text>
</comment>
<feature type="transmembrane region" description="Helical" evidence="5">
    <location>
        <begin position="53"/>
        <end position="71"/>
    </location>
</feature>
<protein>
    <recommendedName>
        <fullName evidence="5">UPF0756 membrane protein Tfer_0308</fullName>
    </recommendedName>
</protein>
<accession>A0A0L6W810</accession>
<evidence type="ECO:0000256" key="2">
    <source>
        <dbReference type="ARBA" id="ARBA00022692"/>
    </source>
</evidence>
<evidence type="ECO:0000256" key="1">
    <source>
        <dbReference type="ARBA" id="ARBA00022475"/>
    </source>
</evidence>
<evidence type="ECO:0000313" key="7">
    <source>
        <dbReference type="Proteomes" id="UP000037175"/>
    </source>
</evidence>
<dbReference type="Proteomes" id="UP000037175">
    <property type="component" value="Unassembled WGS sequence"/>
</dbReference>
<comment type="subcellular location">
    <subcellularLocation>
        <location evidence="5">Cell membrane</location>
        <topology evidence="5">Multi-pass membrane protein</topology>
    </subcellularLocation>
</comment>
<sequence>MWGEALLVTLILIGILGRSNIIATAACILLVLKLFNLHQFFPVLERRGLELGLLFLTISVLVPFATGQVSIKDISNSFITISGILAILGGAIATYMNGQGLNLLKMDPELMVGLVVGSIIGIVFFRGIPVGPLMAAGITALFVNIIKLFK</sequence>
<dbReference type="AlphaFoldDB" id="A0A0L6W810"/>
<evidence type="ECO:0000256" key="4">
    <source>
        <dbReference type="ARBA" id="ARBA00023136"/>
    </source>
</evidence>
<dbReference type="GO" id="GO:0005886">
    <property type="term" value="C:plasma membrane"/>
    <property type="evidence" value="ECO:0007669"/>
    <property type="project" value="UniProtKB-SubCell"/>
</dbReference>
<dbReference type="InterPro" id="IPR007382">
    <property type="entry name" value="UPF0756_TM"/>
</dbReference>
<keyword evidence="4 5" id="KW-0472">Membrane</keyword>
<feature type="transmembrane region" description="Helical" evidence="5">
    <location>
        <begin position="110"/>
        <end position="127"/>
    </location>
</feature>
<dbReference type="EMBL" id="LGTE01000001">
    <property type="protein sequence ID" value="KNZ71229.1"/>
    <property type="molecule type" value="Genomic_DNA"/>
</dbReference>
<gene>
    <name evidence="6" type="ORF">Tfer_0308</name>
</gene>
<name>A0A0L6W810_9FIRM</name>
<evidence type="ECO:0000256" key="3">
    <source>
        <dbReference type="ARBA" id="ARBA00022989"/>
    </source>
</evidence>
<evidence type="ECO:0000256" key="5">
    <source>
        <dbReference type="HAMAP-Rule" id="MF_01874"/>
    </source>
</evidence>
<comment type="similarity">
    <text evidence="5">Belongs to the UPF0756 family.</text>
</comment>